<proteinExistence type="predicted"/>
<protein>
    <submittedName>
        <fullName evidence="1">Uncharacterized protein</fullName>
    </submittedName>
</protein>
<dbReference type="EMBL" id="VSSQ01105388">
    <property type="protein sequence ID" value="MPN45458.1"/>
    <property type="molecule type" value="Genomic_DNA"/>
</dbReference>
<organism evidence="1">
    <name type="scientific">bioreactor metagenome</name>
    <dbReference type="NCBI Taxonomy" id="1076179"/>
    <lineage>
        <taxon>unclassified sequences</taxon>
        <taxon>metagenomes</taxon>
        <taxon>ecological metagenomes</taxon>
    </lineage>
</organism>
<sequence>MSQFIVTLKERSDLLTEIFHSGYSALGKVRDAVNGATKAKGVGDVAHPRYLDRFQIGKREVGVHMDGAISLGSGYQRVRS</sequence>
<evidence type="ECO:0000313" key="1">
    <source>
        <dbReference type="EMBL" id="MPN45458.1"/>
    </source>
</evidence>
<reference evidence="1" key="1">
    <citation type="submission" date="2019-08" db="EMBL/GenBank/DDBJ databases">
        <authorList>
            <person name="Kucharzyk K."/>
            <person name="Murdoch R.W."/>
            <person name="Higgins S."/>
            <person name="Loffler F."/>
        </authorList>
    </citation>
    <scope>NUCLEOTIDE SEQUENCE</scope>
</reference>
<name>A0A645I2I9_9ZZZZ</name>
<comment type="caution">
    <text evidence="1">The sequence shown here is derived from an EMBL/GenBank/DDBJ whole genome shotgun (WGS) entry which is preliminary data.</text>
</comment>
<accession>A0A645I2I9</accession>
<gene>
    <name evidence="1" type="ORF">SDC9_193025</name>
</gene>
<dbReference type="AlphaFoldDB" id="A0A645I2I9"/>